<dbReference type="PRINTS" id="PR00469">
    <property type="entry name" value="PNDRDTASEII"/>
</dbReference>
<keyword evidence="7" id="KW-1185">Reference proteome</keyword>
<dbReference type="HOGENOM" id="CLU_019845_2_0_1"/>
<dbReference type="OrthoDB" id="202203at2759"/>
<evidence type="ECO:0000256" key="4">
    <source>
        <dbReference type="ARBA" id="ARBA00023002"/>
    </source>
</evidence>
<reference evidence="6 7" key="1">
    <citation type="submission" date="2013-12" db="EMBL/GenBank/DDBJ databases">
        <authorList>
            <person name="Cubeta M."/>
            <person name="Pakala S."/>
            <person name="Fedorova N."/>
            <person name="Thomas E."/>
            <person name="Dean R."/>
            <person name="Jabaji S."/>
            <person name="Neate S."/>
            <person name="Toda T."/>
            <person name="Tavantzis S."/>
            <person name="Vilgalys R."/>
            <person name="Bharathan N."/>
            <person name="Pakala S."/>
            <person name="Losada L.S."/>
            <person name="Zafar N."/>
            <person name="Nierman W."/>
        </authorList>
    </citation>
    <scope>NUCLEOTIDE SEQUENCE [LARGE SCALE GENOMIC DNA]</scope>
    <source>
        <strain evidence="6 7">123E</strain>
    </source>
</reference>
<dbReference type="STRING" id="1423351.A0A074RZ20"/>
<evidence type="ECO:0000256" key="1">
    <source>
        <dbReference type="ARBA" id="ARBA00006442"/>
    </source>
</evidence>
<dbReference type="AlphaFoldDB" id="A0A074RZ20"/>
<dbReference type="PRINTS" id="PR00368">
    <property type="entry name" value="FADPNR"/>
</dbReference>
<name>A0A074RZ20_9AGAM</name>
<evidence type="ECO:0000256" key="3">
    <source>
        <dbReference type="ARBA" id="ARBA00022827"/>
    </source>
</evidence>
<gene>
    <name evidence="6" type="ORF">V565_047550</name>
</gene>
<dbReference type="PANTHER" id="PTHR43735:SF3">
    <property type="entry name" value="FERROPTOSIS SUPPRESSOR PROTEIN 1"/>
    <property type="match status" value="1"/>
</dbReference>
<keyword evidence="4" id="KW-0560">Oxidoreductase</keyword>
<dbReference type="InterPro" id="IPR036188">
    <property type="entry name" value="FAD/NAD-bd_sf"/>
</dbReference>
<keyword evidence="3" id="KW-0274">FAD</keyword>
<dbReference type="GO" id="GO:0005737">
    <property type="term" value="C:cytoplasm"/>
    <property type="evidence" value="ECO:0007669"/>
    <property type="project" value="TreeGrafter"/>
</dbReference>
<feature type="domain" description="FAD/NAD(P)-binding" evidence="5">
    <location>
        <begin position="3"/>
        <end position="282"/>
    </location>
</feature>
<evidence type="ECO:0000313" key="7">
    <source>
        <dbReference type="Proteomes" id="UP000027456"/>
    </source>
</evidence>
<dbReference type="Pfam" id="PF07992">
    <property type="entry name" value="Pyr_redox_2"/>
    <property type="match status" value="1"/>
</dbReference>
<dbReference type="PANTHER" id="PTHR43735">
    <property type="entry name" value="APOPTOSIS-INDUCING FACTOR 1"/>
    <property type="match status" value="1"/>
</dbReference>
<dbReference type="SUPFAM" id="SSF51905">
    <property type="entry name" value="FAD/NAD(P)-binding domain"/>
    <property type="match status" value="1"/>
</dbReference>
<proteinExistence type="inferred from homology"/>
<evidence type="ECO:0000259" key="5">
    <source>
        <dbReference type="Pfam" id="PF07992"/>
    </source>
</evidence>
<protein>
    <submittedName>
        <fullName evidence="6">Pyridine nucleotide-disulfide oxidoreductase</fullName>
    </submittedName>
</protein>
<accession>A0A074RZ20</accession>
<comment type="caution">
    <text evidence="6">The sequence shown here is derived from an EMBL/GenBank/DDBJ whole genome shotgun (WGS) entry which is preliminary data.</text>
</comment>
<sequence length="364" mass="39132">MKNIVVIGAGGGGVPLIQTLQKRLNGQTHLLVVIEQRDYYAHWPSLIRASVTDEGSFAEQGLVPYDRAFEPLVNVVRSEVREITATAVITETGSIPYEHLILATGSIWNGALSLPPARVDALECLRAFRSKLQAARSILIVGGGAVGVEYAGELRHFMPEKRVTIVHGAPMIINATYPAKFRRSLYKALAQLGVDIILGDKISPDVIPEDGVVTTEGGKRVQADLVINATGGRPNTSCLHSLDPGALTTRGTVHVTPELRVKLASGAHNVWAIGDIIEWPEQKMYLKASTGHAPLVAKNVLAAINGDKPTKYKGKTELIMVTLGLKGGRGFAPFMGSMIMGDWMVAKGKSADLFVPSIRKTLGY</sequence>
<dbReference type="Proteomes" id="UP000027456">
    <property type="component" value="Unassembled WGS sequence"/>
</dbReference>
<evidence type="ECO:0000256" key="2">
    <source>
        <dbReference type="ARBA" id="ARBA00022630"/>
    </source>
</evidence>
<dbReference type="EMBL" id="AZST01000113">
    <property type="protein sequence ID" value="KEP52306.1"/>
    <property type="molecule type" value="Genomic_DNA"/>
</dbReference>
<evidence type="ECO:0000313" key="6">
    <source>
        <dbReference type="EMBL" id="KEP52306.1"/>
    </source>
</evidence>
<dbReference type="GO" id="GO:0004174">
    <property type="term" value="F:electron-transferring-flavoprotein dehydrogenase activity"/>
    <property type="evidence" value="ECO:0007669"/>
    <property type="project" value="TreeGrafter"/>
</dbReference>
<dbReference type="Gene3D" id="3.50.50.100">
    <property type="match status" value="1"/>
</dbReference>
<organism evidence="6 7">
    <name type="scientific">Rhizoctonia solani 123E</name>
    <dbReference type="NCBI Taxonomy" id="1423351"/>
    <lineage>
        <taxon>Eukaryota</taxon>
        <taxon>Fungi</taxon>
        <taxon>Dikarya</taxon>
        <taxon>Basidiomycota</taxon>
        <taxon>Agaricomycotina</taxon>
        <taxon>Agaricomycetes</taxon>
        <taxon>Cantharellales</taxon>
        <taxon>Ceratobasidiaceae</taxon>
        <taxon>Rhizoctonia</taxon>
    </lineage>
</organism>
<keyword evidence="2" id="KW-0285">Flavoprotein</keyword>
<dbReference type="InterPro" id="IPR023753">
    <property type="entry name" value="FAD/NAD-binding_dom"/>
</dbReference>
<comment type="similarity">
    <text evidence="1">Belongs to the FAD-dependent oxidoreductase family.</text>
</comment>
<dbReference type="GO" id="GO:0050660">
    <property type="term" value="F:flavin adenine dinucleotide binding"/>
    <property type="evidence" value="ECO:0007669"/>
    <property type="project" value="TreeGrafter"/>
</dbReference>